<keyword evidence="1" id="KW-0812">Transmembrane</keyword>
<evidence type="ECO:0000256" key="1">
    <source>
        <dbReference type="SAM" id="Phobius"/>
    </source>
</evidence>
<organism evidence="2 3">
    <name type="scientific">Asticcacaulis biprosthecium C19</name>
    <dbReference type="NCBI Taxonomy" id="715226"/>
    <lineage>
        <taxon>Bacteria</taxon>
        <taxon>Pseudomonadati</taxon>
        <taxon>Pseudomonadota</taxon>
        <taxon>Alphaproteobacteria</taxon>
        <taxon>Caulobacterales</taxon>
        <taxon>Caulobacteraceae</taxon>
        <taxon>Asticcacaulis</taxon>
    </lineage>
</organism>
<feature type="transmembrane region" description="Helical" evidence="1">
    <location>
        <begin position="52"/>
        <end position="72"/>
    </location>
</feature>
<dbReference type="HOGENOM" id="CLU_1465379_0_0_5"/>
<keyword evidence="1" id="KW-1133">Transmembrane helix</keyword>
<protein>
    <submittedName>
        <fullName evidence="2">Uncharacterized protein</fullName>
    </submittedName>
</protein>
<feature type="transmembrane region" description="Helical" evidence="1">
    <location>
        <begin position="84"/>
        <end position="104"/>
    </location>
</feature>
<dbReference type="RefSeq" id="WP_006273514.1">
    <property type="nucleotide sequence ID" value="NZ_GL883078.1"/>
</dbReference>
<evidence type="ECO:0000313" key="3">
    <source>
        <dbReference type="Proteomes" id="UP000006512"/>
    </source>
</evidence>
<dbReference type="Proteomes" id="UP000006512">
    <property type="component" value="Unassembled WGS sequence"/>
</dbReference>
<keyword evidence="3" id="KW-1185">Reference proteome</keyword>
<feature type="transmembrane region" description="Helical" evidence="1">
    <location>
        <begin position="162"/>
        <end position="179"/>
    </location>
</feature>
<feature type="transmembrane region" description="Helical" evidence="1">
    <location>
        <begin position="20"/>
        <end position="40"/>
    </location>
</feature>
<dbReference type="EMBL" id="GL883078">
    <property type="protein sequence ID" value="EGF91314.1"/>
    <property type="molecule type" value="Genomic_DNA"/>
</dbReference>
<reference evidence="3" key="1">
    <citation type="submission" date="2011-03" db="EMBL/GenBank/DDBJ databases">
        <title>Draft genome sequence of Brevundimonas diminuta.</title>
        <authorList>
            <person name="Brown P.J.B."/>
            <person name="Buechlein A."/>
            <person name="Hemmerich C."/>
            <person name="Brun Y.V."/>
        </authorList>
    </citation>
    <scope>NUCLEOTIDE SEQUENCE [LARGE SCALE GENOMIC DNA]</scope>
    <source>
        <strain evidence="3">C19</strain>
    </source>
</reference>
<dbReference type="OrthoDB" id="7172045at2"/>
<accession>F4QM73</accession>
<name>F4QM73_9CAUL</name>
<dbReference type="AlphaFoldDB" id="F4QM73"/>
<keyword evidence="1" id="KW-0472">Membrane</keyword>
<gene>
    <name evidence="2" type="ORF">ABI_27290</name>
</gene>
<sequence length="184" mass="20393">MQAHRSIFSLLGGNMKAYTLSWVATFFASLVNSVWTTYVFRYDFVSNIDGALASQIGVIMLNLLYLLWSVVLSRKYLFGIGAPVNVFWILLNAAFICLLIYAPMMAFKLFAQFNGVEISGSGAPLYDMVGSYSDQLGRLFIDTSGVDVAALREQYGNVIERGLGIFSALIALLYLRSFFSGRKA</sequence>
<evidence type="ECO:0000313" key="2">
    <source>
        <dbReference type="EMBL" id="EGF91314.1"/>
    </source>
</evidence>
<proteinExistence type="predicted"/>